<keyword evidence="10 14" id="KW-1133">Transmembrane helix</keyword>
<dbReference type="Pfam" id="PF13493">
    <property type="entry name" value="DUF4118"/>
    <property type="match status" value="1"/>
</dbReference>
<dbReference type="GO" id="GO:0000155">
    <property type="term" value="F:phosphorelay sensor kinase activity"/>
    <property type="evidence" value="ECO:0007669"/>
    <property type="project" value="InterPro"/>
</dbReference>
<evidence type="ECO:0000259" key="15">
    <source>
        <dbReference type="PROSITE" id="PS50109"/>
    </source>
</evidence>
<proteinExistence type="predicted"/>
<evidence type="ECO:0000313" key="17">
    <source>
        <dbReference type="Proteomes" id="UP001228113"/>
    </source>
</evidence>
<dbReference type="InterPro" id="IPR029016">
    <property type="entry name" value="GAF-like_dom_sf"/>
</dbReference>
<dbReference type="Pfam" id="PF02702">
    <property type="entry name" value="KdpD"/>
    <property type="match status" value="1"/>
</dbReference>
<dbReference type="InterPro" id="IPR003852">
    <property type="entry name" value="Sig_transdc_His_kinase_KdpD_N"/>
</dbReference>
<dbReference type="CDD" id="cd00082">
    <property type="entry name" value="HisKA"/>
    <property type="match status" value="1"/>
</dbReference>
<dbReference type="GO" id="GO:0042802">
    <property type="term" value="F:identical protein binding"/>
    <property type="evidence" value="ECO:0007669"/>
    <property type="project" value="UniProtKB-ARBA"/>
</dbReference>
<dbReference type="SUPFAM" id="SSF55781">
    <property type="entry name" value="GAF domain-like"/>
    <property type="match status" value="1"/>
</dbReference>
<keyword evidence="5" id="KW-0808">Transferase</keyword>
<dbReference type="SMART" id="SM00388">
    <property type="entry name" value="HisKA"/>
    <property type="match status" value="1"/>
</dbReference>
<dbReference type="Gene3D" id="1.10.287.130">
    <property type="match status" value="1"/>
</dbReference>
<keyword evidence="12 14" id="KW-0472">Membrane</keyword>
<keyword evidence="9" id="KW-0067">ATP-binding</keyword>
<sequence>MEALPERPDPEELLRRVEEQEARAGRARLKIFFGAAPGVGKTFAMLQDARARKAEGVDVVVGVVETHRRADTEALLEGLEVLPRRPGAHRGIILEEFDLDGALARRPGLVLVDELAHTNTPWSRHAKRWQDVLELLDAGIDVHTTVNVQHLESLREVVAQITGVIVQERVPDTVLERADEIELVDITVEELQGRLQEGKVYVPDQARHAVQRFFRRGNLLALRELALRRTADLVDADMRRYRESKGIQDTWAAGQRLMVAITPRPSGEALVREARRIADALGAPWMAVYVDAGNPLKPEDRERLESHLRLVERLGGEGIAMPGHGTLAEDLVALARSRNVTQLLIGQASRPAWWERLRGGLLPELARSLGSIHLHVIPVAARETPVRFRRPPAPWWPGGATLALCAGYVTVATLIGLAVFGRIELADIVMIFTVPILVAAIRHGRSAALAASLLSVVAFDFFFIPPRFTFAVRDIRHMGTFFIMLGMGFVIGDLTERLRQQAIRAQQRELRTLALYRLGEALVRAGDTTDTLASAVRAVEAQFQTQVTFYLPGPSGALAPADGARPAEGDPAASIAQWAFDHGQAAGQGTEVLPASRALFLPLKGSRGVLGVMALAREGGPLWQEPDHRHLLESFANQTALALERASYLTEAAATRVRAEREELRSTLLSSISHDLRTPLAGITGSATTLLEDPGVLTEPERRSLLGAIQDEAWRLHRLVTNLLDLTRLESGTVQLNREWLPAEELVGSALARLQRQTEGRDIRVDLDRPGILLHGDSVLLEQVLINLVENALRHSAPDGPVEIKVHQTARAAALVVGDRGPGIPEAYHERIFEKLFRVPGQASGPGAGLGLAICQAIVRAHGGHIQVGNRPQGGAQFVVHLPYGAEPPAPPVEEETDGA</sequence>
<keyword evidence="6 14" id="KW-0812">Transmembrane</keyword>
<dbReference type="Pfam" id="PF02518">
    <property type="entry name" value="HATPase_c"/>
    <property type="match status" value="1"/>
</dbReference>
<dbReference type="InterPro" id="IPR036890">
    <property type="entry name" value="HATPase_C_sf"/>
</dbReference>
<evidence type="ECO:0000256" key="7">
    <source>
        <dbReference type="ARBA" id="ARBA00022741"/>
    </source>
</evidence>
<comment type="catalytic activity">
    <reaction evidence="1">
        <text>ATP + protein L-histidine = ADP + protein N-phospho-L-histidine.</text>
        <dbReference type="EC" id="2.7.13.3"/>
    </reaction>
</comment>
<dbReference type="Gene3D" id="3.40.50.300">
    <property type="entry name" value="P-loop containing nucleotide triphosphate hydrolases"/>
    <property type="match status" value="1"/>
</dbReference>
<dbReference type="PANTHER" id="PTHR45569">
    <property type="entry name" value="SENSOR PROTEIN KDPD"/>
    <property type="match status" value="1"/>
</dbReference>
<evidence type="ECO:0000256" key="8">
    <source>
        <dbReference type="ARBA" id="ARBA00022777"/>
    </source>
</evidence>
<dbReference type="EC" id="2.7.13.3" evidence="3"/>
<evidence type="ECO:0000256" key="1">
    <source>
        <dbReference type="ARBA" id="ARBA00000085"/>
    </source>
</evidence>
<organism evidence="16 17">
    <name type="scientific">Mesoterricola sediminis</name>
    <dbReference type="NCBI Taxonomy" id="2927980"/>
    <lineage>
        <taxon>Bacteria</taxon>
        <taxon>Pseudomonadati</taxon>
        <taxon>Acidobacteriota</taxon>
        <taxon>Holophagae</taxon>
        <taxon>Holophagales</taxon>
        <taxon>Holophagaceae</taxon>
        <taxon>Mesoterricola</taxon>
    </lineage>
</organism>
<comment type="subcellular location">
    <subcellularLocation>
        <location evidence="2">Membrane</location>
        <topology evidence="2">Multi-pass membrane protein</topology>
    </subcellularLocation>
</comment>
<dbReference type="GO" id="GO:0005737">
    <property type="term" value="C:cytoplasm"/>
    <property type="evidence" value="ECO:0007669"/>
    <property type="project" value="UniProtKB-ARBA"/>
</dbReference>
<evidence type="ECO:0000256" key="14">
    <source>
        <dbReference type="SAM" id="Phobius"/>
    </source>
</evidence>
<dbReference type="CDD" id="cd00075">
    <property type="entry name" value="HATPase"/>
    <property type="match status" value="1"/>
</dbReference>
<feature type="transmembrane region" description="Helical" evidence="14">
    <location>
        <begin position="447"/>
        <end position="465"/>
    </location>
</feature>
<dbReference type="FunFam" id="3.30.565.10:FF:000042">
    <property type="entry name" value="Two-component sensor histidine kinase KdpD"/>
    <property type="match status" value="1"/>
</dbReference>
<dbReference type="KEGG" id="msea:METESE_05130"/>
<dbReference type="GO" id="GO:0005886">
    <property type="term" value="C:plasma membrane"/>
    <property type="evidence" value="ECO:0007669"/>
    <property type="project" value="TreeGrafter"/>
</dbReference>
<evidence type="ECO:0000313" key="16">
    <source>
        <dbReference type="EMBL" id="BDU75555.1"/>
    </source>
</evidence>
<evidence type="ECO:0000256" key="3">
    <source>
        <dbReference type="ARBA" id="ARBA00012438"/>
    </source>
</evidence>
<dbReference type="Pfam" id="PF13492">
    <property type="entry name" value="GAF_3"/>
    <property type="match status" value="1"/>
</dbReference>
<dbReference type="InterPro" id="IPR038318">
    <property type="entry name" value="KdpD_sf"/>
</dbReference>
<dbReference type="SUPFAM" id="SSF52540">
    <property type="entry name" value="P-loop containing nucleoside triphosphate hydrolases"/>
    <property type="match status" value="1"/>
</dbReference>
<keyword evidence="11" id="KW-0902">Two-component regulatory system</keyword>
<dbReference type="PANTHER" id="PTHR45569:SF1">
    <property type="entry name" value="SENSOR PROTEIN KDPD"/>
    <property type="match status" value="1"/>
</dbReference>
<dbReference type="GO" id="GO:0005524">
    <property type="term" value="F:ATP binding"/>
    <property type="evidence" value="ECO:0007669"/>
    <property type="project" value="UniProtKB-KW"/>
</dbReference>
<dbReference type="InterPro" id="IPR005467">
    <property type="entry name" value="His_kinase_dom"/>
</dbReference>
<dbReference type="RefSeq" id="WP_316411023.1">
    <property type="nucleotide sequence ID" value="NZ_AP027081.1"/>
</dbReference>
<name>A0AA48GW84_9BACT</name>
<dbReference type="Gene3D" id="3.30.565.10">
    <property type="entry name" value="Histidine kinase-like ATPase, C-terminal domain"/>
    <property type="match status" value="1"/>
</dbReference>
<evidence type="ECO:0000256" key="2">
    <source>
        <dbReference type="ARBA" id="ARBA00004141"/>
    </source>
</evidence>
<dbReference type="Gene3D" id="3.30.450.40">
    <property type="match status" value="1"/>
</dbReference>
<dbReference type="InterPro" id="IPR027417">
    <property type="entry name" value="P-loop_NTPase"/>
</dbReference>
<evidence type="ECO:0000256" key="6">
    <source>
        <dbReference type="ARBA" id="ARBA00022692"/>
    </source>
</evidence>
<dbReference type="InterPro" id="IPR003018">
    <property type="entry name" value="GAF"/>
</dbReference>
<evidence type="ECO:0000256" key="4">
    <source>
        <dbReference type="ARBA" id="ARBA00022553"/>
    </source>
</evidence>
<feature type="transmembrane region" description="Helical" evidence="14">
    <location>
        <begin position="477"/>
        <end position="495"/>
    </location>
</feature>
<gene>
    <name evidence="16" type="primary">kdpD_1</name>
    <name evidence="16" type="ORF">METESE_05130</name>
</gene>
<evidence type="ECO:0000256" key="5">
    <source>
        <dbReference type="ARBA" id="ARBA00022679"/>
    </source>
</evidence>
<feature type="transmembrane region" description="Helical" evidence="14">
    <location>
        <begin position="395"/>
        <end position="418"/>
    </location>
</feature>
<evidence type="ECO:0000256" key="12">
    <source>
        <dbReference type="ARBA" id="ARBA00023136"/>
    </source>
</evidence>
<dbReference type="InterPro" id="IPR036097">
    <property type="entry name" value="HisK_dim/P_sf"/>
</dbReference>
<evidence type="ECO:0000256" key="11">
    <source>
        <dbReference type="ARBA" id="ARBA00023012"/>
    </source>
</evidence>
<dbReference type="SMART" id="SM00387">
    <property type="entry name" value="HATPase_c"/>
    <property type="match status" value="1"/>
</dbReference>
<dbReference type="SUPFAM" id="SSF55874">
    <property type="entry name" value="ATPase domain of HSP90 chaperone/DNA topoisomerase II/histidine kinase"/>
    <property type="match status" value="1"/>
</dbReference>
<dbReference type="SUPFAM" id="SSF47384">
    <property type="entry name" value="Homodimeric domain of signal transducing histidine kinase"/>
    <property type="match status" value="1"/>
</dbReference>
<dbReference type="SUPFAM" id="SSF52402">
    <property type="entry name" value="Adenine nucleotide alpha hydrolases-like"/>
    <property type="match status" value="1"/>
</dbReference>
<dbReference type="AlphaFoldDB" id="A0AA48GW84"/>
<feature type="domain" description="Histidine kinase" evidence="15">
    <location>
        <begin position="671"/>
        <end position="886"/>
    </location>
</feature>
<dbReference type="Proteomes" id="UP001228113">
    <property type="component" value="Chromosome"/>
</dbReference>
<dbReference type="Gene3D" id="1.20.120.620">
    <property type="entry name" value="Backbone structure of the membrane domain of e. Coli histidine kinase receptor kdpd"/>
    <property type="match status" value="1"/>
</dbReference>
<dbReference type="Pfam" id="PF00512">
    <property type="entry name" value="HisKA"/>
    <property type="match status" value="1"/>
</dbReference>
<evidence type="ECO:0000256" key="13">
    <source>
        <dbReference type="ARBA" id="ARBA00057300"/>
    </source>
</evidence>
<protein>
    <recommendedName>
        <fullName evidence="3">histidine kinase</fullName>
        <ecNumber evidence="3">2.7.13.3</ecNumber>
    </recommendedName>
</protein>
<keyword evidence="17" id="KW-1185">Reference proteome</keyword>
<comment type="function">
    <text evidence="13">Member of the two-component regulatory system KdpD/KdpE involved in the regulation of the kdp operon. KdpD may function as a membrane-associated protein kinase that phosphorylates KdpE in response to environmental signals.</text>
</comment>
<dbReference type="FunFam" id="3.40.50.300:FF:000483">
    <property type="entry name" value="Sensor histidine kinase KdpD"/>
    <property type="match status" value="1"/>
</dbReference>
<dbReference type="PROSITE" id="PS50109">
    <property type="entry name" value="HIS_KIN"/>
    <property type="match status" value="1"/>
</dbReference>
<evidence type="ECO:0000256" key="9">
    <source>
        <dbReference type="ARBA" id="ARBA00022840"/>
    </source>
</evidence>
<dbReference type="PRINTS" id="PR00344">
    <property type="entry name" value="BCTRLSENSOR"/>
</dbReference>
<keyword evidence="8 16" id="KW-0418">Kinase</keyword>
<dbReference type="InterPro" id="IPR025201">
    <property type="entry name" value="KdpD_TM"/>
</dbReference>
<keyword evidence="7" id="KW-0547">Nucleotide-binding</keyword>
<dbReference type="InterPro" id="IPR052023">
    <property type="entry name" value="Histidine_kinase_KdpD"/>
</dbReference>
<evidence type="ECO:0000256" key="10">
    <source>
        <dbReference type="ARBA" id="ARBA00022989"/>
    </source>
</evidence>
<accession>A0AA48GW84</accession>
<dbReference type="InterPro" id="IPR003594">
    <property type="entry name" value="HATPase_dom"/>
</dbReference>
<feature type="transmembrane region" description="Helical" evidence="14">
    <location>
        <begin position="425"/>
        <end position="441"/>
    </location>
</feature>
<dbReference type="EMBL" id="AP027081">
    <property type="protein sequence ID" value="BDU75555.1"/>
    <property type="molecule type" value="Genomic_DNA"/>
</dbReference>
<dbReference type="InterPro" id="IPR004358">
    <property type="entry name" value="Sig_transdc_His_kin-like_C"/>
</dbReference>
<dbReference type="InterPro" id="IPR003661">
    <property type="entry name" value="HisK_dim/P_dom"/>
</dbReference>
<keyword evidence="4" id="KW-0597">Phosphoprotein</keyword>
<reference evidence="16" key="1">
    <citation type="journal article" date="2023" name="Int. J. Syst. Evol. Microbiol.">
        <title>Mesoterricola silvestris gen. nov., sp. nov., Mesoterricola sediminis sp. nov., Geothrix oryzae sp. nov., Geothrix edaphica sp. nov., Geothrix rubra sp. nov., and Geothrix limicola sp. nov., six novel members of Acidobacteriota isolated from soils.</title>
        <authorList>
            <person name="Itoh H."/>
            <person name="Sugisawa Y."/>
            <person name="Mise K."/>
            <person name="Xu Z."/>
            <person name="Kuniyasu M."/>
            <person name="Ushijima N."/>
            <person name="Kawano K."/>
            <person name="Kobayashi E."/>
            <person name="Shiratori Y."/>
            <person name="Masuda Y."/>
            <person name="Senoo K."/>
        </authorList>
    </citation>
    <scope>NUCLEOTIDE SEQUENCE</scope>
    <source>
        <strain evidence="16">W786</strain>
    </source>
</reference>